<protein>
    <submittedName>
        <fullName evidence="1">Uncharacterized protein</fullName>
    </submittedName>
</protein>
<organism evidence="1 2">
    <name type="scientific">Teladorsagia circumcincta</name>
    <name type="common">Brown stomach worm</name>
    <name type="synonym">Ostertagia circumcincta</name>
    <dbReference type="NCBI Taxonomy" id="45464"/>
    <lineage>
        <taxon>Eukaryota</taxon>
        <taxon>Metazoa</taxon>
        <taxon>Ecdysozoa</taxon>
        <taxon>Nematoda</taxon>
        <taxon>Chromadorea</taxon>
        <taxon>Rhabditida</taxon>
        <taxon>Rhabditina</taxon>
        <taxon>Rhabditomorpha</taxon>
        <taxon>Strongyloidea</taxon>
        <taxon>Trichostrongylidae</taxon>
        <taxon>Teladorsagia</taxon>
    </lineage>
</organism>
<dbReference type="Proteomes" id="UP000230423">
    <property type="component" value="Unassembled WGS sequence"/>
</dbReference>
<dbReference type="EMBL" id="KZ345378">
    <property type="protein sequence ID" value="PIO73851.1"/>
    <property type="molecule type" value="Genomic_DNA"/>
</dbReference>
<dbReference type="AlphaFoldDB" id="A0A2G9UUC5"/>
<reference evidence="1 2" key="1">
    <citation type="submission" date="2015-09" db="EMBL/GenBank/DDBJ databases">
        <title>Draft genome of the parasitic nematode Teladorsagia circumcincta isolate WARC Sus (inbred).</title>
        <authorList>
            <person name="Mitreva M."/>
        </authorList>
    </citation>
    <scope>NUCLEOTIDE SEQUENCE [LARGE SCALE GENOMIC DNA]</scope>
    <source>
        <strain evidence="1 2">S</strain>
    </source>
</reference>
<sequence>MSPGGLMSRIRFAAPIDNDTRELMLKLDDSLGKTIGYLKVVVAAFDDPMYL</sequence>
<dbReference type="OrthoDB" id="5787248at2759"/>
<proteinExistence type="predicted"/>
<keyword evidence="2" id="KW-1185">Reference proteome</keyword>
<evidence type="ECO:0000313" key="2">
    <source>
        <dbReference type="Proteomes" id="UP000230423"/>
    </source>
</evidence>
<evidence type="ECO:0000313" key="1">
    <source>
        <dbReference type="EMBL" id="PIO73851.1"/>
    </source>
</evidence>
<accession>A0A2G9UUC5</accession>
<gene>
    <name evidence="1" type="ORF">TELCIR_04171</name>
</gene>
<name>A0A2G9UUC5_TELCI</name>